<sequence>MLLKLLNDFAESRNLLDDLAFSPKAVRWIISLDVDGNLIGAGPRETIGEKNRGKEYSAPQTSRVKNAGGVAEFLADNLTGLFGLDTDPEKDKENTQKRRERDANNQAKCMDFWRQIVKAFDATQCPALHALLRYHEKTQIPPPFLRWGVAAEQKPNEKPAWWLTTAVGTETKLGLDNFSFEVEGFDGLLLNDETQLRPYWRRVYQKEIDDRDTTAKRGTCLITGDTDVPIAATHSEKIKGVPNTQSFGAAIVSFDKPAFTSYGFDQSQNAPSSTKAATAYCNALNYLLKQDDHYLRIGQTSVCFWAKETRQASTLIAKMFNRPDPASIRGFLAAPWAGIDRELVKRDRFYSVTLSGNAGRIVVRHWLHITLEQAMENFQRWFKDLEVTPYGDPSVYDNGKRKTKDKDSMPPLALFRLACSTVRDPKDLQSETLTQLYRAALEGASLSSMLLKPMLYRLQVDLPKHGLSVLANPSRFALMRLIVNRNRKDDVPMIEPQIFETSDPAYNCGRLLAIFDSLQRSAHGAGFDGATVSERYFGSASTTPNTAFSLLWKLHTHHLKKLRQQGEKGKAAANKIKNTITETVALFQPENPGEAPQFPRHFNLVEQGRFALGFYQQMAVRKAAIDEYVRRKKAGEIQPEDIDDELELTANHESSQL</sequence>
<organism evidence="2 3">
    <name type="scientific">Methylococcus geothermalis</name>
    <dbReference type="NCBI Taxonomy" id="2681310"/>
    <lineage>
        <taxon>Bacteria</taxon>
        <taxon>Pseudomonadati</taxon>
        <taxon>Pseudomonadota</taxon>
        <taxon>Gammaproteobacteria</taxon>
        <taxon>Methylococcales</taxon>
        <taxon>Methylococcaceae</taxon>
        <taxon>Methylococcus</taxon>
    </lineage>
</organism>
<dbReference type="NCBIfam" id="TIGR01863">
    <property type="entry name" value="cas_Csd1"/>
    <property type="match status" value="1"/>
</dbReference>
<dbReference type="EMBL" id="CP046565">
    <property type="protein sequence ID" value="QJD29550.1"/>
    <property type="molecule type" value="Genomic_DNA"/>
</dbReference>
<feature type="region of interest" description="Disordered" evidence="1">
    <location>
        <begin position="84"/>
        <end position="104"/>
    </location>
</feature>
<dbReference type="Pfam" id="PF09709">
    <property type="entry name" value="Cas_Csd1"/>
    <property type="match status" value="1"/>
</dbReference>
<dbReference type="RefSeq" id="WP_169602833.1">
    <property type="nucleotide sequence ID" value="NZ_CP046565.1"/>
</dbReference>
<accession>A0A858Q6U1</accession>
<dbReference type="Proteomes" id="UP000503004">
    <property type="component" value="Chromosome"/>
</dbReference>
<feature type="compositionally biased region" description="Basic and acidic residues" evidence="1">
    <location>
        <begin position="87"/>
        <end position="103"/>
    </location>
</feature>
<dbReference type="InterPro" id="IPR010144">
    <property type="entry name" value="CRISPR-assoc_prot_Csd1-typ"/>
</dbReference>
<evidence type="ECO:0000256" key="1">
    <source>
        <dbReference type="SAM" id="MobiDB-lite"/>
    </source>
</evidence>
<evidence type="ECO:0000313" key="3">
    <source>
        <dbReference type="Proteomes" id="UP000503004"/>
    </source>
</evidence>
<dbReference type="KEGG" id="metu:GNH96_05915"/>
<evidence type="ECO:0000313" key="2">
    <source>
        <dbReference type="EMBL" id="QJD29550.1"/>
    </source>
</evidence>
<reference evidence="3" key="1">
    <citation type="submission" date="2019-12" db="EMBL/GenBank/DDBJ databases">
        <authorList>
            <person name="Awala S.I."/>
            <person name="Rhee S.K."/>
        </authorList>
    </citation>
    <scope>NUCLEOTIDE SEQUENCE [LARGE SCALE GENOMIC DNA]</scope>
    <source>
        <strain evidence="3">IM1</strain>
    </source>
</reference>
<name>A0A858Q6U1_9GAMM</name>
<dbReference type="AlphaFoldDB" id="A0A858Q6U1"/>
<gene>
    <name evidence="2" type="primary">cas8c</name>
    <name evidence="2" type="ORF">GNH96_05915</name>
</gene>
<proteinExistence type="predicted"/>
<protein>
    <submittedName>
        <fullName evidence="2">Type I-C CRISPR-associated protein Cas8c/Csd1</fullName>
    </submittedName>
</protein>
<keyword evidence="3" id="KW-1185">Reference proteome</keyword>